<feature type="signal peptide" evidence="1">
    <location>
        <begin position="1"/>
        <end position="22"/>
    </location>
</feature>
<dbReference type="Proteomes" id="UP001280121">
    <property type="component" value="Unassembled WGS sequence"/>
</dbReference>
<dbReference type="Pfam" id="PF23622">
    <property type="entry name" value="LRR_At1g61320_AtMIF1"/>
    <property type="match status" value="2"/>
</dbReference>
<dbReference type="PROSITE" id="PS50181">
    <property type="entry name" value="FBOX"/>
    <property type="match status" value="1"/>
</dbReference>
<dbReference type="PANTHER" id="PTHR34145:SF28">
    <property type="entry name" value="F-BOX DOMAIN-CONTAINING PROTEIN"/>
    <property type="match status" value="1"/>
</dbReference>
<dbReference type="InterPro" id="IPR036047">
    <property type="entry name" value="F-box-like_dom_sf"/>
</dbReference>
<dbReference type="Gene3D" id="3.80.10.10">
    <property type="entry name" value="Ribonuclease Inhibitor"/>
    <property type="match status" value="1"/>
</dbReference>
<dbReference type="CDD" id="cd22160">
    <property type="entry name" value="F-box_AtFBL13-like"/>
    <property type="match status" value="1"/>
</dbReference>
<evidence type="ECO:0000259" key="2">
    <source>
        <dbReference type="PROSITE" id="PS50181"/>
    </source>
</evidence>
<dbReference type="InterPro" id="IPR001810">
    <property type="entry name" value="F-box_dom"/>
</dbReference>
<gene>
    <name evidence="3" type="ORF">Ddye_014303</name>
</gene>
<comment type="caution">
    <text evidence="3">The sequence shown here is derived from an EMBL/GenBank/DDBJ whole genome shotgun (WGS) entry which is preliminary data.</text>
</comment>
<proteinExistence type="predicted"/>
<feature type="domain" description="F-box" evidence="2">
    <location>
        <begin position="37"/>
        <end position="83"/>
    </location>
</feature>
<protein>
    <recommendedName>
        <fullName evidence="2">F-box domain-containing protein</fullName>
    </recommendedName>
</protein>
<name>A0AAE0CKF8_9ROSI</name>
<dbReference type="InterPro" id="IPR032675">
    <property type="entry name" value="LRR_dom_sf"/>
</dbReference>
<feature type="chain" id="PRO_5042038628" description="F-box domain-containing protein" evidence="1">
    <location>
        <begin position="23"/>
        <end position="571"/>
    </location>
</feature>
<keyword evidence="1" id="KW-0732">Signal</keyword>
<dbReference type="InterPro" id="IPR053772">
    <property type="entry name" value="At1g61320/At1g61330-like"/>
</dbReference>
<dbReference type="Gene3D" id="1.20.1280.50">
    <property type="match status" value="1"/>
</dbReference>
<accession>A0AAE0CKF8</accession>
<dbReference type="SUPFAM" id="SSF81383">
    <property type="entry name" value="F-box domain"/>
    <property type="match status" value="1"/>
</dbReference>
<reference evidence="3" key="1">
    <citation type="journal article" date="2023" name="Plant J.">
        <title>Genome sequences and population genomics provide insights into the demographic history, inbreeding, and mutation load of two 'living fossil' tree species of Dipteronia.</title>
        <authorList>
            <person name="Feng Y."/>
            <person name="Comes H.P."/>
            <person name="Chen J."/>
            <person name="Zhu S."/>
            <person name="Lu R."/>
            <person name="Zhang X."/>
            <person name="Li P."/>
            <person name="Qiu J."/>
            <person name="Olsen K.M."/>
            <person name="Qiu Y."/>
        </authorList>
    </citation>
    <scope>NUCLEOTIDE SEQUENCE</scope>
    <source>
        <strain evidence="3">KIB01</strain>
    </source>
</reference>
<dbReference type="InterPro" id="IPR053781">
    <property type="entry name" value="F-box_AtFBL13-like"/>
</dbReference>
<evidence type="ECO:0000313" key="4">
    <source>
        <dbReference type="Proteomes" id="UP001280121"/>
    </source>
</evidence>
<dbReference type="PANTHER" id="PTHR34145">
    <property type="entry name" value="OS02G0105600 PROTEIN"/>
    <property type="match status" value="1"/>
</dbReference>
<evidence type="ECO:0000256" key="1">
    <source>
        <dbReference type="SAM" id="SignalP"/>
    </source>
</evidence>
<keyword evidence="4" id="KW-1185">Reference proteome</keyword>
<dbReference type="AlphaFoldDB" id="A0AAE0CKF8"/>
<dbReference type="Pfam" id="PF00646">
    <property type="entry name" value="F-box"/>
    <property type="match status" value="1"/>
</dbReference>
<evidence type="ECO:0000313" key="3">
    <source>
        <dbReference type="EMBL" id="KAK2654447.1"/>
    </source>
</evidence>
<dbReference type="EMBL" id="JANJYI010000004">
    <property type="protein sequence ID" value="KAK2654447.1"/>
    <property type="molecule type" value="Genomic_DNA"/>
</dbReference>
<dbReference type="SUPFAM" id="SSF52058">
    <property type="entry name" value="L domain-like"/>
    <property type="match status" value="1"/>
</dbReference>
<organism evidence="3 4">
    <name type="scientific">Dipteronia dyeriana</name>
    <dbReference type="NCBI Taxonomy" id="168575"/>
    <lineage>
        <taxon>Eukaryota</taxon>
        <taxon>Viridiplantae</taxon>
        <taxon>Streptophyta</taxon>
        <taxon>Embryophyta</taxon>
        <taxon>Tracheophyta</taxon>
        <taxon>Spermatophyta</taxon>
        <taxon>Magnoliopsida</taxon>
        <taxon>eudicotyledons</taxon>
        <taxon>Gunneridae</taxon>
        <taxon>Pentapetalae</taxon>
        <taxon>rosids</taxon>
        <taxon>malvids</taxon>
        <taxon>Sapindales</taxon>
        <taxon>Sapindaceae</taxon>
        <taxon>Hippocastanoideae</taxon>
        <taxon>Acereae</taxon>
        <taxon>Dipteronia</taxon>
    </lineage>
</organism>
<dbReference type="InterPro" id="IPR055357">
    <property type="entry name" value="LRR_At1g61320_AtMIF1"/>
</dbReference>
<sequence>MFLFLRILCIHILNSILRTVLVQESFDIVKKTRIDEMDMISELPEPILHHILSFLPFKQVARTCVLSKKWEETWRTYPVFKIDESILFPKDEWRYLDKRMKSLNYLEQTLRNRHFKDLVCMEKFRMKTKLFGEEFVSFVDRCICYAIGNNVKKLKLGIYSIGNDVKKMNLGILSKRWHELEFVLKSNRWYDLPPIVLCAKSIEVLKLRGCKLELPRKINVKLASLRRMHLVEVYSNSHVINNLLAGCPLIEEIGISNCEGIESVELFGLERLNDIMIADNMGLERVDMKKLNVSSLSIFQPLTIPFEINITICTNLKNLKFVEAYITDEWLCQLIYELPLLECLELCHCKELKRIKISSPSLKTFSIFGCMYVVELKIDTLNLTHFTYDGGMMFLCLNALALSNVDLSLFRSNTDTYWNAKFIELLAQFHKFSEMLSLRVSKNEEFIVSKELRQMIPSPLSSCKHLNLRIDTISQPFSIAKVVDELLWIAPHIKTLSIEYFLSGAFKKTSFEFSYKKPLVYEDEISSCGNSFPLSCWQYCIEKVKLEFNDCEGNSTKGYSLEGREFLEKIY</sequence>